<name>A0A9P5P1S0_GYMJU</name>
<keyword evidence="2" id="KW-0812">Transmembrane</keyword>
<accession>A0A9P5P1S0</accession>
<feature type="compositionally biased region" description="Basic and acidic residues" evidence="1">
    <location>
        <begin position="400"/>
        <end position="409"/>
    </location>
</feature>
<keyword evidence="4" id="KW-1185">Reference proteome</keyword>
<keyword evidence="2" id="KW-0472">Membrane</keyword>
<dbReference type="AlphaFoldDB" id="A0A9P5P1S0"/>
<dbReference type="EMBL" id="JADNYJ010000001">
    <property type="protein sequence ID" value="KAF8914122.1"/>
    <property type="molecule type" value="Genomic_DNA"/>
</dbReference>
<dbReference type="InterPro" id="IPR021848">
    <property type="entry name" value="HODM_asu-like"/>
</dbReference>
<dbReference type="Proteomes" id="UP000724874">
    <property type="component" value="Unassembled WGS sequence"/>
</dbReference>
<feature type="transmembrane region" description="Helical" evidence="2">
    <location>
        <begin position="20"/>
        <end position="41"/>
    </location>
</feature>
<feature type="region of interest" description="Disordered" evidence="1">
    <location>
        <begin position="400"/>
        <end position="419"/>
    </location>
</feature>
<reference evidence="3" key="1">
    <citation type="submission" date="2020-11" db="EMBL/GenBank/DDBJ databases">
        <authorList>
            <consortium name="DOE Joint Genome Institute"/>
            <person name="Ahrendt S."/>
            <person name="Riley R."/>
            <person name="Andreopoulos W."/>
            <person name="LaButti K."/>
            <person name="Pangilinan J."/>
            <person name="Ruiz-duenas F.J."/>
            <person name="Barrasa J.M."/>
            <person name="Sanchez-Garcia M."/>
            <person name="Camarero S."/>
            <person name="Miyauchi S."/>
            <person name="Serrano A."/>
            <person name="Linde D."/>
            <person name="Babiker R."/>
            <person name="Drula E."/>
            <person name="Ayuso-Fernandez I."/>
            <person name="Pacheco R."/>
            <person name="Padilla G."/>
            <person name="Ferreira P."/>
            <person name="Barriuso J."/>
            <person name="Kellner H."/>
            <person name="Castanera R."/>
            <person name="Alfaro M."/>
            <person name="Ramirez L."/>
            <person name="Pisabarro A.G."/>
            <person name="Kuo A."/>
            <person name="Tritt A."/>
            <person name="Lipzen A."/>
            <person name="He G."/>
            <person name="Yan M."/>
            <person name="Ng V."/>
            <person name="Cullen D."/>
            <person name="Martin F."/>
            <person name="Rosso M.-N."/>
            <person name="Henrissat B."/>
            <person name="Hibbett D."/>
            <person name="Martinez A.T."/>
            <person name="Grigoriev I.V."/>
        </authorList>
    </citation>
    <scope>NUCLEOTIDE SEQUENCE</scope>
    <source>
        <strain evidence="3">AH 44721</strain>
    </source>
</reference>
<evidence type="ECO:0000256" key="2">
    <source>
        <dbReference type="SAM" id="Phobius"/>
    </source>
</evidence>
<sequence length="545" mass="61601">MPNMSRAIFDRVSSFDPLGITATLLLGLIIALAMFKLWNALSRFNGMARFMGSDEAQKSTTPFDDEDVIESDVNKGRQPGEWNPVKFSYPSIEACPQRLSEIKPIPYRPFRWGAYHVTMGIRNMPWNDWIELDMGHGKYHEIKSHRMKIRGQAAVRVLGDQELVKGGAEAEYRFIPYESSTGANENLTAVELVHELAEYLSRRFPSDFSVTRHSKRIISPDGTFCDWGWEGLPPIEAIRITSLDISYDLPSSVDDGNQAPERAMQIAGLLIQDDLAVMIEGLDGRYYFQAGSICVPGFWRMQDKIGLPLDDIHISGKVPQWIGWPENHADDPSSSPEVLAHVQALAQGWTRCHGRMIKFDAQLPISYREKLQTSLERFFRRLPVDKPVIRNNYFIQANRRRESGAHEQNESGQVVDPEELGWAESTLGSEETYEHGSMRPAFAKAVTEKDMIAIDWIRLRTERQTLRRLPRSGAVVFTIRTYLTPVTALGKERGIPGRMASALRSWPEDVGEYKGKFKGGWYGPLLDYLDKCDGEQGSIGAGEVE</sequence>
<dbReference type="OrthoDB" id="497541at2759"/>
<evidence type="ECO:0000313" key="4">
    <source>
        <dbReference type="Proteomes" id="UP000724874"/>
    </source>
</evidence>
<comment type="caution">
    <text evidence="3">The sequence shown here is derived from an EMBL/GenBank/DDBJ whole genome shotgun (WGS) entry which is preliminary data.</text>
</comment>
<gene>
    <name evidence="3" type="ORF">CPB84DRAFT_1741949</name>
</gene>
<dbReference type="Pfam" id="PF11927">
    <property type="entry name" value="HODM_asu-like"/>
    <property type="match status" value="2"/>
</dbReference>
<evidence type="ECO:0000256" key="1">
    <source>
        <dbReference type="SAM" id="MobiDB-lite"/>
    </source>
</evidence>
<keyword evidence="2" id="KW-1133">Transmembrane helix</keyword>
<proteinExistence type="predicted"/>
<evidence type="ECO:0000313" key="3">
    <source>
        <dbReference type="EMBL" id="KAF8914122.1"/>
    </source>
</evidence>
<organism evidence="3 4">
    <name type="scientific">Gymnopilus junonius</name>
    <name type="common">Spectacular rustgill mushroom</name>
    <name type="synonym">Gymnopilus spectabilis subsp. junonius</name>
    <dbReference type="NCBI Taxonomy" id="109634"/>
    <lineage>
        <taxon>Eukaryota</taxon>
        <taxon>Fungi</taxon>
        <taxon>Dikarya</taxon>
        <taxon>Basidiomycota</taxon>
        <taxon>Agaricomycotina</taxon>
        <taxon>Agaricomycetes</taxon>
        <taxon>Agaricomycetidae</taxon>
        <taxon>Agaricales</taxon>
        <taxon>Agaricineae</taxon>
        <taxon>Hymenogastraceae</taxon>
        <taxon>Gymnopilus</taxon>
    </lineage>
</organism>
<protein>
    <submittedName>
        <fullName evidence="3">Uncharacterized protein</fullName>
    </submittedName>
</protein>